<evidence type="ECO:0000313" key="3">
    <source>
        <dbReference type="EMBL" id="MCC7658714.1"/>
    </source>
</evidence>
<feature type="domain" description="HTH luxR-type" evidence="2">
    <location>
        <begin position="156"/>
        <end position="213"/>
    </location>
</feature>
<comment type="caution">
    <text evidence="3">The sequence shown here is derived from an EMBL/GenBank/DDBJ whole genome shotgun (WGS) entry which is preliminary data.</text>
</comment>
<dbReference type="PRINTS" id="PR00038">
    <property type="entry name" value="HTHLUXR"/>
</dbReference>
<sequence>MGIAILKKNNRKINIVVMDPVVFYRESMVQVLSKYFVERINVTDVVSSLSALMCLALRKGPADVYLMEAFGQNESYNNWGEFTHFMATYHPSVKCLLWSSKPTMFINKFNNFERGEAGWQIPKKIDISCFVSFLTRFFDGENFASYNSQFYIGPPMSNLTPSEIAIITGIIEGDSIKCLAKKFNVAYKTISTHKRNAMIKMRISSTAQLRSLFLDGHILRGDKERYLPIETSSNQPFML</sequence>
<dbReference type="SMART" id="SM00421">
    <property type="entry name" value="HTH_LUXR"/>
    <property type="match status" value="1"/>
</dbReference>
<dbReference type="InterPro" id="IPR016032">
    <property type="entry name" value="Sig_transdc_resp-reg_C-effctor"/>
</dbReference>
<reference evidence="3 4" key="1">
    <citation type="submission" date="2019-08" db="EMBL/GenBank/DDBJ databases">
        <title>Genome sequencing of Psyttalia spp.-associated microbial isolates reveals a potentially novel species in the Serratia genus.</title>
        <authorList>
            <person name="Tannieres-Laurent M."/>
            <person name="Sparks M.E."/>
            <person name="Blackburn M.B."/>
            <person name="Gundersen-Rindal D.E."/>
            <person name="Bon M.-C."/>
        </authorList>
    </citation>
    <scope>NUCLEOTIDE SEQUENCE [LARGE SCALE GENOMIC DNA]</scope>
    <source>
        <strain evidence="4">Pon4B</strain>
    </source>
</reference>
<dbReference type="InterPro" id="IPR036388">
    <property type="entry name" value="WH-like_DNA-bd_sf"/>
</dbReference>
<dbReference type="InterPro" id="IPR000792">
    <property type="entry name" value="Tscrpt_reg_LuxR_C"/>
</dbReference>
<proteinExistence type="predicted"/>
<dbReference type="SUPFAM" id="SSF46894">
    <property type="entry name" value="C-terminal effector domain of the bipartite response regulators"/>
    <property type="match status" value="1"/>
</dbReference>
<evidence type="ECO:0000256" key="1">
    <source>
        <dbReference type="ARBA" id="ARBA00023125"/>
    </source>
</evidence>
<name>A0ABS8J3W2_9GAMM</name>
<keyword evidence="1" id="KW-0238">DNA-binding</keyword>
<dbReference type="Proteomes" id="UP001199135">
    <property type="component" value="Unassembled WGS sequence"/>
</dbReference>
<gene>
    <name evidence="3" type="ORF">FUU20_08065</name>
</gene>
<protein>
    <submittedName>
        <fullName evidence="3">Response regulator transcription factor</fullName>
    </submittedName>
</protein>
<evidence type="ECO:0000259" key="2">
    <source>
        <dbReference type="SMART" id="SM00421"/>
    </source>
</evidence>
<dbReference type="Gene3D" id="1.10.10.10">
    <property type="entry name" value="Winged helix-like DNA-binding domain superfamily/Winged helix DNA-binding domain"/>
    <property type="match status" value="1"/>
</dbReference>
<dbReference type="RefSeq" id="WP_060441107.1">
    <property type="nucleotide sequence ID" value="NZ_VOSN01000019.1"/>
</dbReference>
<evidence type="ECO:0000313" key="4">
    <source>
        <dbReference type="Proteomes" id="UP001199135"/>
    </source>
</evidence>
<dbReference type="Pfam" id="PF00196">
    <property type="entry name" value="GerE"/>
    <property type="match status" value="1"/>
</dbReference>
<accession>A0ABS8J3W2</accession>
<keyword evidence="4" id="KW-1185">Reference proteome</keyword>
<organism evidence="3 4">
    <name type="scientific">Serratia montpellierensis</name>
    <dbReference type="NCBI Taxonomy" id="2598730"/>
    <lineage>
        <taxon>Bacteria</taxon>
        <taxon>Pseudomonadati</taxon>
        <taxon>Pseudomonadota</taxon>
        <taxon>Gammaproteobacteria</taxon>
        <taxon>Enterobacterales</taxon>
        <taxon>Yersiniaceae</taxon>
        <taxon>Serratia</taxon>
    </lineage>
</organism>
<dbReference type="EMBL" id="VOSO01000012">
    <property type="protein sequence ID" value="MCC7658714.1"/>
    <property type="molecule type" value="Genomic_DNA"/>
</dbReference>